<name>A0A1M6PIP6_PARC5</name>
<dbReference type="Gene3D" id="1.20.1500.10">
    <property type="entry name" value="YheA/YmcA-like"/>
    <property type="match status" value="1"/>
</dbReference>
<proteinExistence type="predicted"/>
<evidence type="ECO:0000313" key="3">
    <source>
        <dbReference type="Proteomes" id="UP000184465"/>
    </source>
</evidence>
<dbReference type="Pfam" id="PF06133">
    <property type="entry name" value="Com_YlbF"/>
    <property type="match status" value="1"/>
</dbReference>
<gene>
    <name evidence="2" type="ORF">SAMN02745912_02179</name>
</gene>
<protein>
    <submittedName>
        <fullName evidence="2">Control of competence regulator ComK, YlbF/YmcA</fullName>
    </submittedName>
</protein>
<evidence type="ECO:0000313" key="2">
    <source>
        <dbReference type="EMBL" id="SHK07797.1"/>
    </source>
</evidence>
<keyword evidence="1" id="KW-0175">Coiled coil</keyword>
<dbReference type="AlphaFoldDB" id="A0A1M6PIP6"/>
<dbReference type="InterPro" id="IPR023378">
    <property type="entry name" value="YheA/YmcA-like_dom_sf"/>
</dbReference>
<keyword evidence="3" id="KW-1185">Reference proteome</keyword>
<evidence type="ECO:0000256" key="1">
    <source>
        <dbReference type="SAM" id="Coils"/>
    </source>
</evidence>
<dbReference type="EMBL" id="FRAG01000024">
    <property type="protein sequence ID" value="SHK07797.1"/>
    <property type="molecule type" value="Genomic_DNA"/>
</dbReference>
<dbReference type="OrthoDB" id="1739595at2"/>
<dbReference type="RefSeq" id="WP_073149759.1">
    <property type="nucleotide sequence ID" value="NZ_FRAG01000024.1"/>
</dbReference>
<accession>A0A1M6PIP6</accession>
<sequence>MSLESQISNLVAAIKETNEFKEFKKAKVSINEYEDLSEEIESFQEKQMKLYNMNIQDEKAKALSLELNRSFMKLSRIPEVHKLLNSGKAFNDMMFKVYKTIGDLLDSEFKK</sequence>
<reference evidence="2 3" key="1">
    <citation type="submission" date="2016-11" db="EMBL/GenBank/DDBJ databases">
        <authorList>
            <person name="Jaros S."/>
            <person name="Januszkiewicz K."/>
            <person name="Wedrychowicz H."/>
        </authorList>
    </citation>
    <scope>NUCLEOTIDE SEQUENCE [LARGE SCALE GENOMIC DNA]</scope>
    <source>
        <strain evidence="2 3">DSM 15212</strain>
    </source>
</reference>
<dbReference type="InterPro" id="IPR010368">
    <property type="entry name" value="Com_YlbF"/>
</dbReference>
<feature type="coiled-coil region" evidence="1">
    <location>
        <begin position="26"/>
        <end position="53"/>
    </location>
</feature>
<dbReference type="Proteomes" id="UP000184465">
    <property type="component" value="Unassembled WGS sequence"/>
</dbReference>
<organism evidence="2 3">
    <name type="scientific">Paramaledivibacter caminithermalis (strain DSM 15212 / CIP 107654 / DViRD3)</name>
    <name type="common">Clostridium caminithermale</name>
    <dbReference type="NCBI Taxonomy" id="1121301"/>
    <lineage>
        <taxon>Bacteria</taxon>
        <taxon>Bacillati</taxon>
        <taxon>Bacillota</taxon>
        <taxon>Clostridia</taxon>
        <taxon>Peptostreptococcales</taxon>
        <taxon>Caminicellaceae</taxon>
        <taxon>Paramaledivibacter</taxon>
    </lineage>
</organism>
<dbReference type="SUPFAM" id="SSF158622">
    <property type="entry name" value="YheA/YmcA-like"/>
    <property type="match status" value="1"/>
</dbReference>